<sequence>MTDPEQASTIDCYTCKRRRIRCDRTQPKCQKCGKKGLSCPGYGLRLRWVGGKDFRRPTRDAGAIQDSTTLALPALSATNAQLHVDGDWMRTSVLRFLSKDAMNKLVEYYAEHVAGLMVWIDSKDNSYRRYIVPLAYSNPVIGLAMAAISAQHASTFFGDTSLPQKARDEAVGMISMYIRDITKYVMSGHDLGRKLDVKSTEWMLAAMLMLSCYEMTHSGGMVVDFHRRAARSLVNTFETTECERSLLFAFLRNQLSLHDVFACTMSFEASNMHEVIVPDPKDESTLFSTYLAYLHDVTLLSRKLNLSPARQANMGLTFCHVRSQFEVARGETLMTTGRLSLSPGPRRRDFTRLVDTYHQAALLYASRCLEFDIQAQREGILSALFDQFSAMEDMPAWVHNLAWPLFIAGLESHDNPERQETVARLYRETAKKMGFKNFEDALGFMRTFWAGDDADWRALAREWEVEGRPVLPA</sequence>
<comment type="subcellular location">
    <subcellularLocation>
        <location evidence="1">Nucleus</location>
    </subcellularLocation>
</comment>
<dbReference type="GO" id="GO:0008270">
    <property type="term" value="F:zinc ion binding"/>
    <property type="evidence" value="ECO:0007669"/>
    <property type="project" value="InterPro"/>
</dbReference>
<dbReference type="OrthoDB" id="3251668at2759"/>
<keyword evidence="2" id="KW-0539">Nucleus</keyword>
<evidence type="ECO:0000313" key="4">
    <source>
        <dbReference type="EMBL" id="KAH6884212.1"/>
    </source>
</evidence>
<dbReference type="PANTHER" id="PTHR37534:SF15">
    <property type="entry name" value="ZN(II)2CYS6 TRANSCRIPTION FACTOR (EUROFUNG)"/>
    <property type="match status" value="1"/>
</dbReference>
<dbReference type="InterPro" id="IPR036864">
    <property type="entry name" value="Zn2-C6_fun-type_DNA-bd_sf"/>
</dbReference>
<dbReference type="GO" id="GO:0005634">
    <property type="term" value="C:nucleus"/>
    <property type="evidence" value="ECO:0007669"/>
    <property type="project" value="UniProtKB-SubCell"/>
</dbReference>
<keyword evidence="5" id="KW-1185">Reference proteome</keyword>
<evidence type="ECO:0000256" key="2">
    <source>
        <dbReference type="ARBA" id="ARBA00023242"/>
    </source>
</evidence>
<dbReference type="InterPro" id="IPR021858">
    <property type="entry name" value="Fun_TF"/>
</dbReference>
<evidence type="ECO:0000313" key="5">
    <source>
        <dbReference type="Proteomes" id="UP000777438"/>
    </source>
</evidence>
<comment type="caution">
    <text evidence="4">The sequence shown here is derived from an EMBL/GenBank/DDBJ whole genome shotgun (WGS) entry which is preliminary data.</text>
</comment>
<organism evidence="4 5">
    <name type="scientific">Thelonectria olida</name>
    <dbReference type="NCBI Taxonomy" id="1576542"/>
    <lineage>
        <taxon>Eukaryota</taxon>
        <taxon>Fungi</taxon>
        <taxon>Dikarya</taxon>
        <taxon>Ascomycota</taxon>
        <taxon>Pezizomycotina</taxon>
        <taxon>Sordariomycetes</taxon>
        <taxon>Hypocreomycetidae</taxon>
        <taxon>Hypocreales</taxon>
        <taxon>Nectriaceae</taxon>
        <taxon>Thelonectria</taxon>
    </lineage>
</organism>
<dbReference type="Proteomes" id="UP000777438">
    <property type="component" value="Unassembled WGS sequence"/>
</dbReference>
<proteinExistence type="predicted"/>
<accession>A0A9P8W0Z9</accession>
<protein>
    <submittedName>
        <fullName evidence="4">Fungal-specific transcription factor domain-containing protein</fullName>
    </submittedName>
</protein>
<name>A0A9P8W0Z9_9HYPO</name>
<dbReference type="GO" id="GO:0045944">
    <property type="term" value="P:positive regulation of transcription by RNA polymerase II"/>
    <property type="evidence" value="ECO:0007669"/>
    <property type="project" value="TreeGrafter"/>
</dbReference>
<reference evidence="4 5" key="1">
    <citation type="journal article" date="2021" name="Nat. Commun.">
        <title>Genetic determinants of endophytism in the Arabidopsis root mycobiome.</title>
        <authorList>
            <person name="Mesny F."/>
            <person name="Miyauchi S."/>
            <person name="Thiergart T."/>
            <person name="Pickel B."/>
            <person name="Atanasova L."/>
            <person name="Karlsson M."/>
            <person name="Huettel B."/>
            <person name="Barry K.W."/>
            <person name="Haridas S."/>
            <person name="Chen C."/>
            <person name="Bauer D."/>
            <person name="Andreopoulos W."/>
            <person name="Pangilinan J."/>
            <person name="LaButti K."/>
            <person name="Riley R."/>
            <person name="Lipzen A."/>
            <person name="Clum A."/>
            <person name="Drula E."/>
            <person name="Henrissat B."/>
            <person name="Kohler A."/>
            <person name="Grigoriev I.V."/>
            <person name="Martin F.M."/>
            <person name="Hacquard S."/>
        </authorList>
    </citation>
    <scope>NUCLEOTIDE SEQUENCE [LARGE SCALE GENOMIC DNA]</scope>
    <source>
        <strain evidence="4 5">MPI-CAGE-CH-0241</strain>
    </source>
</reference>
<dbReference type="SUPFAM" id="SSF57701">
    <property type="entry name" value="Zn2/Cys6 DNA-binding domain"/>
    <property type="match status" value="1"/>
</dbReference>
<dbReference type="AlphaFoldDB" id="A0A9P8W0Z9"/>
<dbReference type="Pfam" id="PF11951">
    <property type="entry name" value="Fungal_trans_2"/>
    <property type="match status" value="1"/>
</dbReference>
<dbReference type="CDD" id="cd00067">
    <property type="entry name" value="GAL4"/>
    <property type="match status" value="1"/>
</dbReference>
<feature type="domain" description="Zn(2)-C6 fungal-type" evidence="3">
    <location>
        <begin position="11"/>
        <end position="39"/>
    </location>
</feature>
<dbReference type="SMART" id="SM00066">
    <property type="entry name" value="GAL4"/>
    <property type="match status" value="1"/>
</dbReference>
<dbReference type="GO" id="GO:0000976">
    <property type="term" value="F:transcription cis-regulatory region binding"/>
    <property type="evidence" value="ECO:0007669"/>
    <property type="project" value="TreeGrafter"/>
</dbReference>
<evidence type="ECO:0000259" key="3">
    <source>
        <dbReference type="PROSITE" id="PS50048"/>
    </source>
</evidence>
<dbReference type="InterPro" id="IPR001138">
    <property type="entry name" value="Zn2Cys6_DnaBD"/>
</dbReference>
<dbReference type="EMBL" id="JAGPYM010000021">
    <property type="protein sequence ID" value="KAH6884212.1"/>
    <property type="molecule type" value="Genomic_DNA"/>
</dbReference>
<dbReference type="GO" id="GO:0000981">
    <property type="term" value="F:DNA-binding transcription factor activity, RNA polymerase II-specific"/>
    <property type="evidence" value="ECO:0007669"/>
    <property type="project" value="InterPro"/>
</dbReference>
<dbReference type="PANTHER" id="PTHR37534">
    <property type="entry name" value="TRANSCRIPTIONAL ACTIVATOR PROTEIN UGA3"/>
    <property type="match status" value="1"/>
</dbReference>
<dbReference type="PROSITE" id="PS50048">
    <property type="entry name" value="ZN2_CY6_FUNGAL_2"/>
    <property type="match status" value="1"/>
</dbReference>
<dbReference type="Pfam" id="PF00172">
    <property type="entry name" value="Zn_clus"/>
    <property type="match status" value="1"/>
</dbReference>
<evidence type="ECO:0000256" key="1">
    <source>
        <dbReference type="ARBA" id="ARBA00004123"/>
    </source>
</evidence>
<gene>
    <name evidence="4" type="ORF">B0T10DRAFT_493762</name>
</gene>
<dbReference type="Gene3D" id="4.10.240.10">
    <property type="entry name" value="Zn(2)-C6 fungal-type DNA-binding domain"/>
    <property type="match status" value="1"/>
</dbReference>